<dbReference type="SUPFAM" id="SSF51735">
    <property type="entry name" value="NAD(P)-binding Rossmann-fold domains"/>
    <property type="match status" value="2"/>
</dbReference>
<feature type="transmembrane region" description="Helical" evidence="2">
    <location>
        <begin position="145"/>
        <end position="161"/>
    </location>
</feature>
<dbReference type="AlphaFoldDB" id="A0A1F2PNS2"/>
<feature type="transmembrane region" description="Helical" evidence="2">
    <location>
        <begin position="79"/>
        <end position="97"/>
    </location>
</feature>
<dbReference type="GO" id="GO:0016829">
    <property type="term" value="F:lyase activity"/>
    <property type="evidence" value="ECO:0007669"/>
    <property type="project" value="UniProtKB-KW"/>
</dbReference>
<evidence type="ECO:0000313" key="4">
    <source>
        <dbReference type="EMBL" id="OFV72454.1"/>
    </source>
</evidence>
<dbReference type="InterPro" id="IPR036291">
    <property type="entry name" value="NAD(P)-bd_dom_sf"/>
</dbReference>
<dbReference type="InterPro" id="IPR003869">
    <property type="entry name" value="Polysac_CapD-like"/>
</dbReference>
<evidence type="ECO:0000256" key="1">
    <source>
        <dbReference type="ARBA" id="ARBA00007430"/>
    </source>
</evidence>
<evidence type="ECO:0000256" key="2">
    <source>
        <dbReference type="SAM" id="Phobius"/>
    </source>
</evidence>
<sequence>METKLSRQLFLIAADILAVNAAFLFTLFLHFEGDIPSEVISIYLSSVFILTVGKLLIYRFFDLYNSLWSYASVEELIKILLAVIVANVFGTAYLFYMGERLYFGIYLTSMLFEIAFVSSGRFSYRLVRSLKNRKIFMKQDVQKKILIIGSGATATLIATEIKNHALSYGQVVGFIDEDAKKLNKTIAGVKVLGNNYDIGSIVHKFNINEIIIATPTADPTTLRMIISECKRTPAKVRIVPGIREMIDGQVSLSKIRDVEIEDLLGRETVNLNIREVVSYLEGKIIMVTGGGGSIGSELCRQIARFNPGKLIILDNYENNAYEIQNELINDYENKINLDVIIASVRDRDDVFAIIEAYHPDVIFHAAAHKHVPLMERSPWEAIKNNVFGTKNVAEAAHEFGVDRFVMVSTDKAVNPTNIMGASKRICEMIIQGLARQSKTKFTAVRFGNVLGSNGSVVPLFKKQIKEGGPVTVTHKEIIRYFMTIPEAAQLVIQSGAIAKGGEIFVLDMGQPVKIFDLAVDLIKLSGLKLNEDIEIEIIGLRPGEKLYEELLMDEEGLKETCFEKIRVGKPGDIDYTLLKKSLEELRPYLKASNKKALISMVKNIVPTYKDSDEVNNNGNYLK</sequence>
<dbReference type="Gene3D" id="3.40.50.720">
    <property type="entry name" value="NAD(P)-binding Rossmann-like Domain"/>
    <property type="match status" value="2"/>
</dbReference>
<evidence type="ECO:0000313" key="6">
    <source>
        <dbReference type="Proteomes" id="UP000176244"/>
    </source>
</evidence>
<feature type="transmembrane region" description="Helical" evidence="2">
    <location>
        <begin position="103"/>
        <end position="124"/>
    </location>
</feature>
<dbReference type="EMBL" id="LKEU01000009">
    <property type="protein sequence ID" value="OFV72454.1"/>
    <property type="molecule type" value="Genomic_DNA"/>
</dbReference>
<dbReference type="Proteomes" id="UP001163550">
    <property type="component" value="Chromosome"/>
</dbReference>
<protein>
    <submittedName>
        <fullName evidence="5">Polysaccharide biosynthesis protein</fullName>
    </submittedName>
    <submittedName>
        <fullName evidence="4">UDP-N-acetyl-alpha-D-glucosamine C6 dehydratase</fullName>
        <ecNumber evidence="4">4.2.1.135</ecNumber>
    </submittedName>
</protein>
<keyword evidence="4" id="KW-0456">Lyase</keyword>
<dbReference type="InterPro" id="IPR051203">
    <property type="entry name" value="Polysaccharide_Synthase-Rel"/>
</dbReference>
<reference evidence="4 6" key="1">
    <citation type="submission" date="2015-09" db="EMBL/GenBank/DDBJ databases">
        <title>Genome sequence of Acetobacterium wieringae DSM 1911.</title>
        <authorList>
            <person name="Poehlein A."/>
            <person name="Bengelsdorf F.R."/>
            <person name="Schiel-Bengelsdorf B."/>
            <person name="Duerre P."/>
            <person name="Daniel R."/>
        </authorList>
    </citation>
    <scope>NUCLEOTIDE SEQUENCE [LARGE SCALE GENOMIC DNA]</scope>
    <source>
        <strain evidence="4 6">DSM 1911</strain>
    </source>
</reference>
<keyword evidence="2" id="KW-0472">Membrane</keyword>
<dbReference type="Proteomes" id="UP000176244">
    <property type="component" value="Unassembled WGS sequence"/>
</dbReference>
<name>A0A1F2PNS2_9FIRM</name>
<feature type="domain" description="Polysaccharide biosynthesis protein CapD-like" evidence="3">
    <location>
        <begin position="285"/>
        <end position="567"/>
    </location>
</feature>
<dbReference type="OrthoDB" id="9803111at2"/>
<dbReference type="PANTHER" id="PTHR43318:SF1">
    <property type="entry name" value="POLYSACCHARIDE BIOSYNTHESIS PROTEIN EPSC-RELATED"/>
    <property type="match status" value="1"/>
</dbReference>
<feature type="transmembrane region" description="Helical" evidence="2">
    <location>
        <begin position="9"/>
        <end position="28"/>
    </location>
</feature>
<evidence type="ECO:0000313" key="5">
    <source>
        <dbReference type="EMBL" id="UYO61317.1"/>
    </source>
</evidence>
<keyword evidence="2" id="KW-1133">Transmembrane helix</keyword>
<reference evidence="5" key="2">
    <citation type="submission" date="2021-11" db="EMBL/GenBank/DDBJ databases">
        <title>Isoprene-degrading acetogen.</title>
        <authorList>
            <person name="Yang Y."/>
            <person name="Jin H."/>
            <person name="Yan J."/>
        </authorList>
    </citation>
    <scope>NUCLEOTIDE SEQUENCE</scope>
    <source>
        <strain evidence="5">Berkeley</strain>
    </source>
</reference>
<dbReference type="EMBL" id="CP087994">
    <property type="protein sequence ID" value="UYO61317.1"/>
    <property type="molecule type" value="Genomic_DNA"/>
</dbReference>
<dbReference type="STRING" id="52694.ACWI_00570"/>
<keyword evidence="7" id="KW-1185">Reference proteome</keyword>
<dbReference type="PANTHER" id="PTHR43318">
    <property type="entry name" value="UDP-N-ACETYLGLUCOSAMINE 4,6-DEHYDRATASE"/>
    <property type="match status" value="1"/>
</dbReference>
<keyword evidence="2" id="KW-0812">Transmembrane</keyword>
<proteinExistence type="inferred from homology"/>
<dbReference type="EC" id="4.2.1.135" evidence="4"/>
<organism evidence="4 6">
    <name type="scientific">Acetobacterium wieringae</name>
    <dbReference type="NCBI Taxonomy" id="52694"/>
    <lineage>
        <taxon>Bacteria</taxon>
        <taxon>Bacillati</taxon>
        <taxon>Bacillota</taxon>
        <taxon>Clostridia</taxon>
        <taxon>Eubacteriales</taxon>
        <taxon>Eubacteriaceae</taxon>
        <taxon>Acetobacterium</taxon>
    </lineage>
</organism>
<dbReference type="CDD" id="cd05237">
    <property type="entry name" value="UDP_invert_4-6DH_SDR_e"/>
    <property type="match status" value="1"/>
</dbReference>
<feature type="transmembrane region" description="Helical" evidence="2">
    <location>
        <begin position="40"/>
        <end position="58"/>
    </location>
</feature>
<evidence type="ECO:0000313" key="7">
    <source>
        <dbReference type="Proteomes" id="UP001163550"/>
    </source>
</evidence>
<dbReference type="Pfam" id="PF02719">
    <property type="entry name" value="Polysacc_synt_2"/>
    <property type="match status" value="1"/>
</dbReference>
<dbReference type="Pfam" id="PF13727">
    <property type="entry name" value="CoA_binding_3"/>
    <property type="match status" value="1"/>
</dbReference>
<comment type="similarity">
    <text evidence="1">Belongs to the polysaccharide synthase family.</text>
</comment>
<gene>
    <name evidence="4" type="primary">pglF_1</name>
    <name evidence="4" type="ORF">ACWI_00570</name>
    <name evidence="5" type="ORF">LNN31_11015</name>
</gene>
<dbReference type="RefSeq" id="WP_070369452.1">
    <property type="nucleotide sequence ID" value="NZ_CABIIK010000047.1"/>
</dbReference>
<accession>A0A1F2PNS2</accession>
<evidence type="ECO:0000259" key="3">
    <source>
        <dbReference type="Pfam" id="PF02719"/>
    </source>
</evidence>